<dbReference type="AlphaFoldDB" id="A0A1K2F6M4"/>
<dbReference type="Proteomes" id="UP000181909">
    <property type="component" value="Unassembled WGS sequence"/>
</dbReference>
<proteinExistence type="predicted"/>
<evidence type="ECO:0000313" key="2">
    <source>
        <dbReference type="Proteomes" id="UP000181909"/>
    </source>
</evidence>
<accession>A0A1K2F6M4</accession>
<reference evidence="1 2" key="1">
    <citation type="submission" date="2016-11" db="EMBL/GenBank/DDBJ databases">
        <authorList>
            <person name="Jaros S."/>
            <person name="Januszkiewicz K."/>
            <person name="Wedrychowicz H."/>
        </authorList>
    </citation>
    <scope>NUCLEOTIDE SEQUENCE [LARGE SCALE GENOMIC DNA]</scope>
    <source>
        <strain evidence="1 2">OK807</strain>
    </source>
</reference>
<dbReference type="Pfam" id="PF05576">
    <property type="entry name" value="Peptidase_S37"/>
    <property type="match status" value="1"/>
</dbReference>
<organism evidence="1 2">
    <name type="scientific">Streptomyces atratus</name>
    <dbReference type="NCBI Taxonomy" id="1893"/>
    <lineage>
        <taxon>Bacteria</taxon>
        <taxon>Bacillati</taxon>
        <taxon>Actinomycetota</taxon>
        <taxon>Actinomycetes</taxon>
        <taxon>Kitasatosporales</taxon>
        <taxon>Streptomycetaceae</taxon>
        <taxon>Streptomyces</taxon>
    </lineage>
</organism>
<dbReference type="InterPro" id="IPR008761">
    <property type="entry name" value="Peptidase_S37"/>
</dbReference>
<name>A0A1K2F6M4_STRAR</name>
<gene>
    <name evidence="1" type="ORF">SAMN02787144_103627</name>
</gene>
<protein>
    <submittedName>
        <fullName evidence="1">PS-10 peptidase S37</fullName>
    </submittedName>
</protein>
<evidence type="ECO:0000313" key="1">
    <source>
        <dbReference type="EMBL" id="SFY43439.1"/>
    </source>
</evidence>
<dbReference type="EMBL" id="FPJO01000036">
    <property type="protein sequence ID" value="SFY43439.1"/>
    <property type="molecule type" value="Genomic_DNA"/>
</dbReference>
<sequence>MRKAFIAPAAVRDDPARAKPLAKFDARLDERDVMNERGLRP</sequence>